<dbReference type="OrthoDB" id="366284at2759"/>
<comment type="caution">
    <text evidence="2">The sequence shown here is derived from an EMBL/GenBank/DDBJ whole genome shotgun (WGS) entry which is preliminary data.</text>
</comment>
<keyword evidence="3" id="KW-1185">Reference proteome</keyword>
<evidence type="ECO:0000313" key="2">
    <source>
        <dbReference type="EMBL" id="EPY15601.1"/>
    </source>
</evidence>
<evidence type="ECO:0000313" key="3">
    <source>
        <dbReference type="Proteomes" id="UP000015354"/>
    </source>
</evidence>
<feature type="compositionally biased region" description="Polar residues" evidence="1">
    <location>
        <begin position="102"/>
        <end position="112"/>
    </location>
</feature>
<dbReference type="AlphaFoldDB" id="S9ULS3"/>
<feature type="compositionally biased region" description="Basic and acidic residues" evidence="1">
    <location>
        <begin position="89"/>
        <end position="101"/>
    </location>
</feature>
<feature type="region of interest" description="Disordered" evidence="1">
    <location>
        <begin position="161"/>
        <end position="188"/>
    </location>
</feature>
<organism evidence="2 3">
    <name type="scientific">Strigomonas culicis</name>
    <dbReference type="NCBI Taxonomy" id="28005"/>
    <lineage>
        <taxon>Eukaryota</taxon>
        <taxon>Discoba</taxon>
        <taxon>Euglenozoa</taxon>
        <taxon>Kinetoplastea</taxon>
        <taxon>Metakinetoplastina</taxon>
        <taxon>Trypanosomatida</taxon>
        <taxon>Trypanosomatidae</taxon>
        <taxon>Strigomonadinae</taxon>
        <taxon>Strigomonas</taxon>
    </lineage>
</organism>
<protein>
    <submittedName>
        <fullName evidence="2">Uncharacterized protein</fullName>
    </submittedName>
</protein>
<feature type="region of interest" description="Disordered" evidence="1">
    <location>
        <begin position="89"/>
        <end position="113"/>
    </location>
</feature>
<proteinExistence type="predicted"/>
<dbReference type="Proteomes" id="UP000015354">
    <property type="component" value="Unassembled WGS sequence"/>
</dbReference>
<accession>S9ULS3</accession>
<sequence>MALLVQAYAPLPIAAVHNRMLYVFACNRSVCARQPSEGRDPQLREMENTLAEYEEALQKAEIAQREAREVAHKREKELQEVLIRMERMERQREKDKQESERAQQQLVQTSTADAEAAEKRIEEYMTALEHAEAAEQEAAETIRRQTKALQELQFKIEQIEQQREKDKQENERAQQQQQLVQPSAADTGAREKIEEYKTALQRAEAAEAAEKKTAETIRRQAKELQDMCVLVQTMEKQKERDQQRLKRLEELLSQAPAHAPQDALTRGDVTAPVEAPAAQASPDEGGVAEETVKPVTVSRRDSTSPLALMLQHYYEAAARFSARYSCSMYVNSGWAVLLVVAIISLQYKKYQSY</sequence>
<dbReference type="EMBL" id="ATMH01011927">
    <property type="protein sequence ID" value="EPY15601.1"/>
    <property type="molecule type" value="Genomic_DNA"/>
</dbReference>
<feature type="region of interest" description="Disordered" evidence="1">
    <location>
        <begin position="276"/>
        <end position="298"/>
    </location>
</feature>
<reference evidence="2 3" key="1">
    <citation type="journal article" date="2013" name="PLoS ONE">
        <title>Predicting the Proteins of Angomonas deanei, Strigomonas culicis and Their Respective Endosymbionts Reveals New Aspects of the Trypanosomatidae Family.</title>
        <authorList>
            <person name="Motta M.C."/>
            <person name="Martins A.C."/>
            <person name="de Souza S.S."/>
            <person name="Catta-Preta C.M."/>
            <person name="Silva R."/>
            <person name="Klein C.C."/>
            <person name="de Almeida L.G."/>
            <person name="de Lima Cunha O."/>
            <person name="Ciapina L.P."/>
            <person name="Brocchi M."/>
            <person name="Colabardini A.C."/>
            <person name="de Araujo Lima B."/>
            <person name="Machado C.R."/>
            <person name="de Almeida Soares C.M."/>
            <person name="Probst C.M."/>
            <person name="de Menezes C.B."/>
            <person name="Thompson C.E."/>
            <person name="Bartholomeu D.C."/>
            <person name="Gradia D.F."/>
            <person name="Pavoni D.P."/>
            <person name="Grisard E.C."/>
            <person name="Fantinatti-Garboggini F."/>
            <person name="Marchini F.K."/>
            <person name="Rodrigues-Luiz G.F."/>
            <person name="Wagner G."/>
            <person name="Goldman G.H."/>
            <person name="Fietto J.L."/>
            <person name="Elias M.C."/>
            <person name="Goldman M.H."/>
            <person name="Sagot M.F."/>
            <person name="Pereira M."/>
            <person name="Stoco P.H."/>
            <person name="de Mendonca-Neto R.P."/>
            <person name="Teixeira S.M."/>
            <person name="Maciel T.E."/>
            <person name="de Oliveira Mendes T.A."/>
            <person name="Urmenyi T.P."/>
            <person name="de Souza W."/>
            <person name="Schenkman S."/>
            <person name="de Vasconcelos A.T."/>
        </authorList>
    </citation>
    <scope>NUCLEOTIDE SEQUENCE [LARGE SCALE GENOMIC DNA]</scope>
</reference>
<gene>
    <name evidence="2" type="ORF">STCU_11897</name>
</gene>
<evidence type="ECO:0000256" key="1">
    <source>
        <dbReference type="SAM" id="MobiDB-lite"/>
    </source>
</evidence>
<feature type="compositionally biased region" description="Basic and acidic residues" evidence="1">
    <location>
        <begin position="161"/>
        <end position="172"/>
    </location>
</feature>
<name>S9ULS3_9TRYP</name>